<dbReference type="AlphaFoldDB" id="A0A2P2QMA4"/>
<organism evidence="1">
    <name type="scientific">Rhizophora mucronata</name>
    <name type="common">Asiatic mangrove</name>
    <dbReference type="NCBI Taxonomy" id="61149"/>
    <lineage>
        <taxon>Eukaryota</taxon>
        <taxon>Viridiplantae</taxon>
        <taxon>Streptophyta</taxon>
        <taxon>Embryophyta</taxon>
        <taxon>Tracheophyta</taxon>
        <taxon>Spermatophyta</taxon>
        <taxon>Magnoliopsida</taxon>
        <taxon>eudicotyledons</taxon>
        <taxon>Gunneridae</taxon>
        <taxon>Pentapetalae</taxon>
        <taxon>rosids</taxon>
        <taxon>fabids</taxon>
        <taxon>Malpighiales</taxon>
        <taxon>Rhizophoraceae</taxon>
        <taxon>Rhizophora</taxon>
    </lineage>
</organism>
<accession>A0A2P2QMA4</accession>
<proteinExistence type="predicted"/>
<name>A0A2P2QMA4_RHIMU</name>
<evidence type="ECO:0000313" key="1">
    <source>
        <dbReference type="EMBL" id="MBX68096.1"/>
    </source>
</evidence>
<reference evidence="1" key="1">
    <citation type="submission" date="2018-02" db="EMBL/GenBank/DDBJ databases">
        <title>Rhizophora mucronata_Transcriptome.</title>
        <authorList>
            <person name="Meera S.P."/>
            <person name="Sreeshan A."/>
            <person name="Augustine A."/>
        </authorList>
    </citation>
    <scope>NUCLEOTIDE SEQUENCE</scope>
    <source>
        <tissue evidence="1">Leaf</tissue>
    </source>
</reference>
<protein>
    <submittedName>
        <fullName evidence="1">Uncharacterized protein</fullName>
    </submittedName>
</protein>
<sequence>MMYKDCCKKISNTFHTTKAYLHYKFSCKKCLIANYRNTGQAKL</sequence>
<dbReference type="EMBL" id="GGEC01087612">
    <property type="protein sequence ID" value="MBX68096.1"/>
    <property type="molecule type" value="Transcribed_RNA"/>
</dbReference>